<dbReference type="PROSITE" id="PS00211">
    <property type="entry name" value="ABC_TRANSPORTER_1"/>
    <property type="match status" value="1"/>
</dbReference>
<keyword evidence="9 11" id="KW-0472">Membrane</keyword>
<dbReference type="PANTHER" id="PTHR43394">
    <property type="entry name" value="ATP-DEPENDENT PERMEASE MDL1, MITOCHONDRIAL"/>
    <property type="match status" value="1"/>
</dbReference>
<keyword evidence="3" id="KW-1003">Cell membrane</keyword>
<feature type="transmembrane region" description="Helical" evidence="11">
    <location>
        <begin position="174"/>
        <end position="193"/>
    </location>
</feature>
<feature type="transmembrane region" description="Helical" evidence="11">
    <location>
        <begin position="145"/>
        <end position="168"/>
    </location>
</feature>
<dbReference type="FunFam" id="3.40.50.300:FF:000221">
    <property type="entry name" value="Multidrug ABC transporter ATP-binding protein"/>
    <property type="match status" value="1"/>
</dbReference>
<keyword evidence="5 11" id="KW-0812">Transmembrane</keyword>
<dbReference type="PROSITE" id="PS50893">
    <property type="entry name" value="ABC_TRANSPORTER_2"/>
    <property type="match status" value="1"/>
</dbReference>
<keyword evidence="2" id="KW-0813">Transport</keyword>
<comment type="similarity">
    <text evidence="10">Belongs to the ABC transporter superfamily. Siderophore-Fe(3+) uptake transporter (SIUT) (TC 3.A.1.21) family.</text>
</comment>
<dbReference type="InterPro" id="IPR003439">
    <property type="entry name" value="ABC_transporter-like_ATP-bd"/>
</dbReference>
<evidence type="ECO:0000256" key="5">
    <source>
        <dbReference type="ARBA" id="ARBA00022692"/>
    </source>
</evidence>
<evidence type="ECO:0000259" key="13">
    <source>
        <dbReference type="PROSITE" id="PS50929"/>
    </source>
</evidence>
<dbReference type="SUPFAM" id="SSF52540">
    <property type="entry name" value="P-loop containing nucleoside triphosphate hydrolases"/>
    <property type="match status" value="1"/>
</dbReference>
<evidence type="ECO:0000256" key="10">
    <source>
        <dbReference type="ARBA" id="ARBA00023455"/>
    </source>
</evidence>
<dbReference type="Gene3D" id="3.40.50.300">
    <property type="entry name" value="P-loop containing nucleotide triphosphate hydrolases"/>
    <property type="match status" value="1"/>
</dbReference>
<dbReference type="Gene3D" id="1.20.1560.10">
    <property type="entry name" value="ABC transporter type 1, transmembrane domain"/>
    <property type="match status" value="1"/>
</dbReference>
<keyword evidence="7 14" id="KW-0067">ATP-binding</keyword>
<evidence type="ECO:0000256" key="11">
    <source>
        <dbReference type="SAM" id="Phobius"/>
    </source>
</evidence>
<dbReference type="SUPFAM" id="SSF90123">
    <property type="entry name" value="ABC transporter transmembrane region"/>
    <property type="match status" value="1"/>
</dbReference>
<protein>
    <submittedName>
        <fullName evidence="14">Multidrug resistance ABC transporter ATP-binding/permease protein BmrA</fullName>
    </submittedName>
</protein>
<dbReference type="InterPro" id="IPR036640">
    <property type="entry name" value="ABC1_TM_sf"/>
</dbReference>
<dbReference type="InterPro" id="IPR017871">
    <property type="entry name" value="ABC_transporter-like_CS"/>
</dbReference>
<dbReference type="CDD" id="cd18551">
    <property type="entry name" value="ABC_6TM_LmrA_like"/>
    <property type="match status" value="1"/>
</dbReference>
<accession>A0A251Y7Z4</accession>
<dbReference type="InterPro" id="IPR003593">
    <property type="entry name" value="AAA+_ATPase"/>
</dbReference>
<evidence type="ECO:0000256" key="7">
    <source>
        <dbReference type="ARBA" id="ARBA00022840"/>
    </source>
</evidence>
<evidence type="ECO:0000256" key="6">
    <source>
        <dbReference type="ARBA" id="ARBA00022741"/>
    </source>
</evidence>
<feature type="domain" description="ABC transporter" evidence="12">
    <location>
        <begin position="352"/>
        <end position="585"/>
    </location>
</feature>
<dbReference type="InterPro" id="IPR039421">
    <property type="entry name" value="Type_1_exporter"/>
</dbReference>
<comment type="subcellular location">
    <subcellularLocation>
        <location evidence="1">Cell inner membrane</location>
        <topology evidence="1">Multi-pass membrane protein</topology>
    </subcellularLocation>
</comment>
<dbReference type="EMBL" id="MDJW01000008">
    <property type="protein sequence ID" value="OUE20400.1"/>
    <property type="molecule type" value="Genomic_DNA"/>
</dbReference>
<dbReference type="PROSITE" id="PS50929">
    <property type="entry name" value="ABC_TM1F"/>
    <property type="match status" value="1"/>
</dbReference>
<feature type="transmembrane region" description="Helical" evidence="11">
    <location>
        <begin position="35"/>
        <end position="53"/>
    </location>
</feature>
<keyword evidence="8 11" id="KW-1133">Transmembrane helix</keyword>
<evidence type="ECO:0000313" key="14">
    <source>
        <dbReference type="EMBL" id="OUE20400.1"/>
    </source>
</evidence>
<proteinExistence type="inferred from homology"/>
<evidence type="ECO:0000256" key="2">
    <source>
        <dbReference type="ARBA" id="ARBA00022448"/>
    </source>
</evidence>
<dbReference type="RefSeq" id="WP_086521027.1">
    <property type="nucleotide sequence ID" value="NZ_MDJW01000008.1"/>
</dbReference>
<keyword evidence="4" id="KW-0997">Cell inner membrane</keyword>
<evidence type="ECO:0000256" key="4">
    <source>
        <dbReference type="ARBA" id="ARBA00022519"/>
    </source>
</evidence>
<feature type="transmembrane region" description="Helical" evidence="11">
    <location>
        <begin position="73"/>
        <end position="92"/>
    </location>
</feature>
<dbReference type="GO" id="GO:0005886">
    <property type="term" value="C:plasma membrane"/>
    <property type="evidence" value="ECO:0007669"/>
    <property type="project" value="UniProtKB-SubCell"/>
</dbReference>
<feature type="transmembrane region" description="Helical" evidence="11">
    <location>
        <begin position="258"/>
        <end position="280"/>
    </location>
</feature>
<dbReference type="InterPro" id="IPR011527">
    <property type="entry name" value="ABC1_TM_dom"/>
</dbReference>
<evidence type="ECO:0000256" key="1">
    <source>
        <dbReference type="ARBA" id="ARBA00004429"/>
    </source>
</evidence>
<dbReference type="GO" id="GO:0005524">
    <property type="term" value="F:ATP binding"/>
    <property type="evidence" value="ECO:0007669"/>
    <property type="project" value="UniProtKB-KW"/>
</dbReference>
<dbReference type="Pfam" id="PF00005">
    <property type="entry name" value="ABC_tran"/>
    <property type="match status" value="1"/>
</dbReference>
<evidence type="ECO:0000313" key="15">
    <source>
        <dbReference type="Proteomes" id="UP000194837"/>
    </source>
</evidence>
<dbReference type="Pfam" id="PF00664">
    <property type="entry name" value="ABC_membrane"/>
    <property type="match status" value="1"/>
</dbReference>
<feature type="transmembrane region" description="Helical" evidence="11">
    <location>
        <begin position="292"/>
        <end position="316"/>
    </location>
</feature>
<sequence>MTTSTSDGSGRDELDSQPRAARLRDLWRYLSPQRVSILLISVLSLATAAASLMQPLVVQRALESVDSTGHLDASAVGALIALVAAAAVLQGLQQLALYHAAETVVLHARRSLIHKLLHLRIREYDSRQIGDLVSRLGSDSTMLRSVITSGVLQLASSVVIIVGATVAMVLIDGVLFAAIAGVLASSAAVAVALTSRVQRISREVQERVGGVSARMERALGSIRTIRAAGATAHEQDRITAEAVSASDAGLRLGRINAVVSPVNSLAAQAAFLVLLGVGGLRVASGDLELAQMISFSLFLFMMVMPLGLAFGSLAAIQTALGALSRIEEIVQLPDEEASDPRKAPGPAASHRLEFRDVEFAYDTRPVLRGFSMTAEPGDMTALVGPSGAGKSTTFSLLERFYDPRSGSILLSGTDVRDYSRSSIRALISYVAQDAPVLAGTLRDNLTMGEVDASDEECWSALDRVRLSTWARSHRLGLDMEVGDGGTLLSGGERQRLAIGRALVSQRQVLLLDEPTSSLDSRNEHALQEVLQDVAQDRTLVIIAHRLATVLAARRIFVVDDGVVVGSGDHESLMASSPLYAELASHQLLGARP</sequence>
<dbReference type="GO" id="GO:0016887">
    <property type="term" value="F:ATP hydrolysis activity"/>
    <property type="evidence" value="ECO:0007669"/>
    <property type="project" value="InterPro"/>
</dbReference>
<dbReference type="GO" id="GO:0015421">
    <property type="term" value="F:ABC-type oligopeptide transporter activity"/>
    <property type="evidence" value="ECO:0007669"/>
    <property type="project" value="TreeGrafter"/>
</dbReference>
<reference evidence="14 15" key="1">
    <citation type="submission" date="2016-08" db="EMBL/GenBank/DDBJ databases">
        <title>Genome sequence of Clavibacter michiganensis spp strain CFBP7494.</title>
        <authorList>
            <person name="Thapa S.P."/>
            <person name="Coaker G."/>
            <person name="Jacques M.-A."/>
        </authorList>
    </citation>
    <scope>NUCLEOTIDE SEQUENCE [LARGE SCALE GENOMIC DNA]</scope>
    <source>
        <strain evidence="14">CFBP7494</strain>
    </source>
</reference>
<evidence type="ECO:0000256" key="9">
    <source>
        <dbReference type="ARBA" id="ARBA00023136"/>
    </source>
</evidence>
<dbReference type="AlphaFoldDB" id="A0A251Y7Z4"/>
<dbReference type="InterPro" id="IPR027417">
    <property type="entry name" value="P-loop_NTPase"/>
</dbReference>
<name>A0A251Y7Z4_9MICO</name>
<organism evidence="14 15">
    <name type="scientific">Clavibacter michiganensis</name>
    <dbReference type="NCBI Taxonomy" id="28447"/>
    <lineage>
        <taxon>Bacteria</taxon>
        <taxon>Bacillati</taxon>
        <taxon>Actinomycetota</taxon>
        <taxon>Actinomycetes</taxon>
        <taxon>Micrococcales</taxon>
        <taxon>Microbacteriaceae</taxon>
        <taxon>Clavibacter</taxon>
    </lineage>
</organism>
<evidence type="ECO:0000256" key="8">
    <source>
        <dbReference type="ARBA" id="ARBA00022989"/>
    </source>
</evidence>
<evidence type="ECO:0000256" key="3">
    <source>
        <dbReference type="ARBA" id="ARBA00022475"/>
    </source>
</evidence>
<evidence type="ECO:0000259" key="12">
    <source>
        <dbReference type="PROSITE" id="PS50893"/>
    </source>
</evidence>
<dbReference type="PANTHER" id="PTHR43394:SF1">
    <property type="entry name" value="ATP-BINDING CASSETTE SUB-FAMILY B MEMBER 10, MITOCHONDRIAL"/>
    <property type="match status" value="1"/>
</dbReference>
<gene>
    <name evidence="14" type="primary">bmrA_2</name>
    <name evidence="14" type="ORF">BFL34_01215</name>
</gene>
<comment type="caution">
    <text evidence="14">The sequence shown here is derived from an EMBL/GenBank/DDBJ whole genome shotgun (WGS) entry which is preliminary data.</text>
</comment>
<dbReference type="Proteomes" id="UP000194837">
    <property type="component" value="Unassembled WGS sequence"/>
</dbReference>
<keyword evidence="6" id="KW-0547">Nucleotide-binding</keyword>
<dbReference type="SMART" id="SM00382">
    <property type="entry name" value="AAA"/>
    <property type="match status" value="1"/>
</dbReference>
<feature type="domain" description="ABC transmembrane type-1" evidence="13">
    <location>
        <begin position="38"/>
        <end position="318"/>
    </location>
</feature>